<dbReference type="PANTHER" id="PTHR43687">
    <property type="entry name" value="ADENYLYLSULFATE REDUCTASE, BETA SUBUNIT"/>
    <property type="match status" value="1"/>
</dbReference>
<dbReference type="GO" id="GO:0046872">
    <property type="term" value="F:metal ion binding"/>
    <property type="evidence" value="ECO:0007669"/>
    <property type="project" value="UniProtKB-KW"/>
</dbReference>
<evidence type="ECO:0000256" key="4">
    <source>
        <dbReference type="ARBA" id="ARBA00022737"/>
    </source>
</evidence>
<evidence type="ECO:0000256" key="7">
    <source>
        <dbReference type="ARBA" id="ARBA00023014"/>
    </source>
</evidence>
<dbReference type="Proteomes" id="UP000466864">
    <property type="component" value="Unassembled WGS sequence"/>
</dbReference>
<dbReference type="PROSITE" id="PS51379">
    <property type="entry name" value="4FE4S_FER_2"/>
    <property type="match status" value="2"/>
</dbReference>
<dbReference type="InterPro" id="IPR029039">
    <property type="entry name" value="Flavoprotein-like_sf"/>
</dbReference>
<dbReference type="EMBL" id="VUMV01000008">
    <property type="protein sequence ID" value="MST82751.1"/>
    <property type="molecule type" value="Genomic_DNA"/>
</dbReference>
<keyword evidence="4" id="KW-0677">Repeat</keyword>
<dbReference type="InterPro" id="IPR017900">
    <property type="entry name" value="4Fe4S_Fe_S_CS"/>
</dbReference>
<reference evidence="9 10" key="1">
    <citation type="submission" date="2019-08" db="EMBL/GenBank/DDBJ databases">
        <title>In-depth cultivation of the pig gut microbiome towards novel bacterial diversity and tailored functional studies.</title>
        <authorList>
            <person name="Wylensek D."/>
            <person name="Hitch T.C.A."/>
            <person name="Clavel T."/>
        </authorList>
    </citation>
    <scope>NUCLEOTIDE SEQUENCE [LARGE SCALE GENOMIC DNA]</scope>
    <source>
        <strain evidence="9 10">Oil+RF-744-WCA-WT-13</strain>
    </source>
</reference>
<dbReference type="NCBIfam" id="NF038196">
    <property type="entry name" value="ferrodoxin_EFR1"/>
    <property type="match status" value="1"/>
</dbReference>
<organism evidence="9 10">
    <name type="scientific">Bilifractor porci</name>
    <dbReference type="NCBI Taxonomy" id="2606636"/>
    <lineage>
        <taxon>Bacteria</taxon>
        <taxon>Bacillati</taxon>
        <taxon>Bacillota</taxon>
        <taxon>Clostridia</taxon>
        <taxon>Lachnospirales</taxon>
        <taxon>Lachnospiraceae</taxon>
        <taxon>Bilifractor</taxon>
    </lineage>
</organism>
<sequence length="253" mass="28486">MTICYFTATGNCLYVAKRIGGVLLSIPQLMRKDEIEISDEAVGIVCPVYNAEMPMMVRAFMKKAKIETDYFFFIYTYGAGFGEAYAHAKLTAQEAGLTLSYVNAVQMVDNFIPYFDMQEQIDTLPKKDVEGQLEIVCADIAARKTKEVKITPITKAQMAMYRKMLADKWLRKDTALSYTVNESCIHCGICAKVCPANNITVTEDEVKFSDHCEVCYACLHNCPQSAIHMKLEAGTTHFRNEFVTLKDIIEANQ</sequence>
<proteinExistence type="predicted"/>
<keyword evidence="3" id="KW-0479">Metal-binding</keyword>
<dbReference type="Pfam" id="PF13237">
    <property type="entry name" value="Fer4_10"/>
    <property type="match status" value="1"/>
</dbReference>
<feature type="domain" description="4Fe-4S ferredoxin-type" evidence="8">
    <location>
        <begin position="176"/>
        <end position="204"/>
    </location>
</feature>
<dbReference type="InterPro" id="IPR047964">
    <property type="entry name" value="EFR1-like"/>
</dbReference>
<dbReference type="PANTHER" id="PTHR43687:SF6">
    <property type="entry name" value="L-ASPARTATE SEMIALDEHYDE SULFURTRANSFERASE IRON-SULFUR SUBUNIT"/>
    <property type="match status" value="1"/>
</dbReference>
<evidence type="ECO:0000256" key="3">
    <source>
        <dbReference type="ARBA" id="ARBA00022723"/>
    </source>
</evidence>
<keyword evidence="7" id="KW-0411">Iron-sulfur</keyword>
<keyword evidence="5" id="KW-0249">Electron transport</keyword>
<dbReference type="Gene3D" id="3.30.70.20">
    <property type="match status" value="1"/>
</dbReference>
<dbReference type="AlphaFoldDB" id="A0A7X2TQF0"/>
<gene>
    <name evidence="9" type="ORF">FYJ60_10530</name>
</gene>
<keyword evidence="6" id="KW-0408">Iron</keyword>
<dbReference type="SUPFAM" id="SSF52218">
    <property type="entry name" value="Flavoproteins"/>
    <property type="match status" value="1"/>
</dbReference>
<dbReference type="PROSITE" id="PS00198">
    <property type="entry name" value="4FE4S_FER_1"/>
    <property type="match status" value="2"/>
</dbReference>
<dbReference type="RefSeq" id="WP_154458663.1">
    <property type="nucleotide sequence ID" value="NZ_VUMV01000008.1"/>
</dbReference>
<evidence type="ECO:0000256" key="1">
    <source>
        <dbReference type="ARBA" id="ARBA00022448"/>
    </source>
</evidence>
<evidence type="ECO:0000256" key="2">
    <source>
        <dbReference type="ARBA" id="ARBA00022485"/>
    </source>
</evidence>
<keyword evidence="10" id="KW-1185">Reference proteome</keyword>
<evidence type="ECO:0000313" key="10">
    <source>
        <dbReference type="Proteomes" id="UP000466864"/>
    </source>
</evidence>
<dbReference type="InterPro" id="IPR017896">
    <property type="entry name" value="4Fe4S_Fe-S-bd"/>
</dbReference>
<evidence type="ECO:0000259" key="8">
    <source>
        <dbReference type="PROSITE" id="PS51379"/>
    </source>
</evidence>
<evidence type="ECO:0000256" key="6">
    <source>
        <dbReference type="ARBA" id="ARBA00023004"/>
    </source>
</evidence>
<keyword evidence="2" id="KW-0004">4Fe-4S</keyword>
<dbReference type="InterPro" id="IPR050572">
    <property type="entry name" value="Fe-S_Ferredoxin"/>
</dbReference>
<keyword evidence="1" id="KW-0813">Transport</keyword>
<name>A0A7X2TQF0_9FIRM</name>
<protein>
    <submittedName>
        <fullName evidence="9">4Fe-4S dicluster domain-containing protein</fullName>
    </submittedName>
</protein>
<dbReference type="GO" id="GO:0051539">
    <property type="term" value="F:4 iron, 4 sulfur cluster binding"/>
    <property type="evidence" value="ECO:0007669"/>
    <property type="project" value="UniProtKB-KW"/>
</dbReference>
<accession>A0A7X2TQF0</accession>
<feature type="domain" description="4Fe-4S ferredoxin-type" evidence="8">
    <location>
        <begin position="209"/>
        <end position="232"/>
    </location>
</feature>
<dbReference type="SUPFAM" id="SSF54862">
    <property type="entry name" value="4Fe-4S ferredoxins"/>
    <property type="match status" value="1"/>
</dbReference>
<comment type="caution">
    <text evidence="9">The sequence shown here is derived from an EMBL/GenBank/DDBJ whole genome shotgun (WGS) entry which is preliminary data.</text>
</comment>
<evidence type="ECO:0000256" key="5">
    <source>
        <dbReference type="ARBA" id="ARBA00022982"/>
    </source>
</evidence>
<evidence type="ECO:0000313" key="9">
    <source>
        <dbReference type="EMBL" id="MST82751.1"/>
    </source>
</evidence>